<evidence type="ECO:0000256" key="1">
    <source>
        <dbReference type="SAM" id="MobiDB-lite"/>
    </source>
</evidence>
<feature type="region of interest" description="Disordered" evidence="1">
    <location>
        <begin position="135"/>
        <end position="155"/>
    </location>
</feature>
<protein>
    <submittedName>
        <fullName evidence="3">Uncharacterized protein</fullName>
    </submittedName>
</protein>
<accession>A0A6A0H5U4</accession>
<dbReference type="GO" id="GO:0005615">
    <property type="term" value="C:extracellular space"/>
    <property type="evidence" value="ECO:0007669"/>
    <property type="project" value="TreeGrafter"/>
</dbReference>
<dbReference type="EMBL" id="JQDR03006029">
    <property type="protein sequence ID" value="KAA0200828.1"/>
    <property type="molecule type" value="Genomic_DNA"/>
</dbReference>
<feature type="transmembrane region" description="Helical" evidence="2">
    <location>
        <begin position="57"/>
        <end position="77"/>
    </location>
</feature>
<name>A0A6A0H5U4_HYAAZ</name>
<sequence length="414" mass="45914">MNITYKSRKRRFLPIIDDITRTGISRNDDDPYGDTEQIYFVEAESNKDLKFLYPIKLAFFLLTYGLIFCLAYVIYLLPVEGVKGSKGQKGWKGWKGYRGMPGNIGEKGMQGDVGIQGFKGNKGSVGWFGIKGQKGHIGSRGSKGEKGLKGKQGLKGNKGKAGHVFSGDIGNKGFKGYIGDRGYDGFLIAVQGSKNNDHKYARSIEVIHNHQHHHSHSHEHNQKYGAHYNYTHHGTHYNHAEAVSRSSNDSDVVGSAAEQREGLTQHLLLDDEDLRIIEGFTSQELTEFIDAQLKLSGNGRGMKRIARSTQERESNNIPGNFNKFIHQSSYYLTPLSNFSEDVALQVTIRILSPIASYLHLVPTCPFSFPSAGFAHVLGDSGSLQLLDDVRRGRQRGVKMSCVKTGSSCSLEIQN</sequence>
<evidence type="ECO:0000313" key="3">
    <source>
        <dbReference type="EMBL" id="KAA0200828.1"/>
    </source>
</evidence>
<comment type="caution">
    <text evidence="3">The sequence shown here is derived from an EMBL/GenBank/DDBJ whole genome shotgun (WGS) entry which is preliminary data.</text>
</comment>
<proteinExistence type="predicted"/>
<dbReference type="PANTHER" id="PTHR24023">
    <property type="entry name" value="COLLAGEN ALPHA"/>
    <property type="match status" value="1"/>
</dbReference>
<evidence type="ECO:0000256" key="2">
    <source>
        <dbReference type="SAM" id="Phobius"/>
    </source>
</evidence>
<dbReference type="PANTHER" id="PTHR24023:SF1082">
    <property type="entry name" value="COLLAGEN TRIPLE HELIX REPEAT"/>
    <property type="match status" value="1"/>
</dbReference>
<dbReference type="Proteomes" id="UP000711488">
    <property type="component" value="Unassembled WGS sequence"/>
</dbReference>
<dbReference type="InterPro" id="IPR008160">
    <property type="entry name" value="Collagen"/>
</dbReference>
<keyword evidence="2" id="KW-0472">Membrane</keyword>
<dbReference type="AlphaFoldDB" id="A0A6A0H5U4"/>
<dbReference type="Pfam" id="PF01391">
    <property type="entry name" value="Collagen"/>
    <property type="match status" value="1"/>
</dbReference>
<dbReference type="InterPro" id="IPR050149">
    <property type="entry name" value="Collagen_superfamily"/>
</dbReference>
<dbReference type="OrthoDB" id="5990555at2759"/>
<reference evidence="3" key="1">
    <citation type="submission" date="2014-08" db="EMBL/GenBank/DDBJ databases">
        <authorList>
            <person name="Murali S."/>
            <person name="Richards S."/>
            <person name="Bandaranaike D."/>
            <person name="Bellair M."/>
            <person name="Blankenburg K."/>
            <person name="Chao H."/>
            <person name="Dinh H."/>
            <person name="Doddapaneni H."/>
            <person name="Dugan-Rocha S."/>
            <person name="Elkadiri S."/>
            <person name="Gnanaolivu R."/>
            <person name="Hughes D."/>
            <person name="Lee S."/>
            <person name="Li M."/>
            <person name="Ming W."/>
            <person name="Munidasa M."/>
            <person name="Muniz J."/>
            <person name="Nguyen L."/>
            <person name="Osuji N."/>
            <person name="Pu L.-L."/>
            <person name="Puazo M."/>
            <person name="Skinner E."/>
            <person name="Qu C."/>
            <person name="Quiroz J."/>
            <person name="Raj R."/>
            <person name="Weissenberger G."/>
            <person name="Xin Y."/>
            <person name="Zou X."/>
            <person name="Han Y."/>
            <person name="Worley K."/>
            <person name="Muzny D."/>
            <person name="Gibbs R."/>
        </authorList>
    </citation>
    <scope>NUCLEOTIDE SEQUENCE</scope>
    <source>
        <strain evidence="3">HAZT.00-mixed</strain>
        <tissue evidence="3">Whole organism</tissue>
    </source>
</reference>
<reference evidence="3" key="2">
    <citation type="journal article" date="2018" name="Environ. Sci. Technol.">
        <title>The Toxicogenome of Hyalella azteca: A Model for Sediment Ecotoxicology and Evolutionary Toxicology.</title>
        <authorList>
            <person name="Poynton H.C."/>
            <person name="Hasenbein S."/>
            <person name="Benoit J.B."/>
            <person name="Sepulveda M.S."/>
            <person name="Poelchau M.F."/>
            <person name="Hughes D.S.T."/>
            <person name="Murali S.C."/>
            <person name="Chen S."/>
            <person name="Glastad K.M."/>
            <person name="Goodisman M.A.D."/>
            <person name="Werren J.H."/>
            <person name="Vineis J.H."/>
            <person name="Bowen J.L."/>
            <person name="Friedrich M."/>
            <person name="Jones J."/>
            <person name="Robertson H.M."/>
            <person name="Feyereisen R."/>
            <person name="Mechler-Hickson A."/>
            <person name="Mathers N."/>
            <person name="Lee C.E."/>
            <person name="Colbourne J.K."/>
            <person name="Biales A."/>
            <person name="Johnston J.S."/>
            <person name="Wellborn G.A."/>
            <person name="Rosendale A.J."/>
            <person name="Cridge A.G."/>
            <person name="Munoz-Torres M.C."/>
            <person name="Bain P.A."/>
            <person name="Manny A.R."/>
            <person name="Major K.M."/>
            <person name="Lambert F.N."/>
            <person name="Vulpe C.D."/>
            <person name="Tuck P."/>
            <person name="Blalock B.J."/>
            <person name="Lin Y.Y."/>
            <person name="Smith M.E."/>
            <person name="Ochoa-Acuna H."/>
            <person name="Chen M.M."/>
            <person name="Childers C.P."/>
            <person name="Qu J."/>
            <person name="Dugan S."/>
            <person name="Lee S.L."/>
            <person name="Chao H."/>
            <person name="Dinh H."/>
            <person name="Han Y."/>
            <person name="Doddapaneni H."/>
            <person name="Worley K.C."/>
            <person name="Muzny D.M."/>
            <person name="Gibbs R.A."/>
            <person name="Richards S."/>
        </authorList>
    </citation>
    <scope>NUCLEOTIDE SEQUENCE</scope>
    <source>
        <strain evidence="3">HAZT.00-mixed</strain>
        <tissue evidence="3">Whole organism</tissue>
    </source>
</reference>
<gene>
    <name evidence="3" type="ORF">HAZT_HAZT004570</name>
</gene>
<keyword evidence="2" id="KW-1133">Transmembrane helix</keyword>
<organism evidence="3">
    <name type="scientific">Hyalella azteca</name>
    <name type="common">Amphipod</name>
    <dbReference type="NCBI Taxonomy" id="294128"/>
    <lineage>
        <taxon>Eukaryota</taxon>
        <taxon>Metazoa</taxon>
        <taxon>Ecdysozoa</taxon>
        <taxon>Arthropoda</taxon>
        <taxon>Crustacea</taxon>
        <taxon>Multicrustacea</taxon>
        <taxon>Malacostraca</taxon>
        <taxon>Eumalacostraca</taxon>
        <taxon>Peracarida</taxon>
        <taxon>Amphipoda</taxon>
        <taxon>Senticaudata</taxon>
        <taxon>Talitrida</taxon>
        <taxon>Talitroidea</taxon>
        <taxon>Hyalellidae</taxon>
        <taxon>Hyalella</taxon>
    </lineage>
</organism>
<reference evidence="3" key="3">
    <citation type="submission" date="2019-06" db="EMBL/GenBank/DDBJ databases">
        <authorList>
            <person name="Poynton C."/>
            <person name="Hasenbein S."/>
            <person name="Benoit J.B."/>
            <person name="Sepulveda M.S."/>
            <person name="Poelchau M.F."/>
            <person name="Murali S.C."/>
            <person name="Chen S."/>
            <person name="Glastad K.M."/>
            <person name="Werren J.H."/>
            <person name="Vineis J.H."/>
            <person name="Bowen J.L."/>
            <person name="Friedrich M."/>
            <person name="Jones J."/>
            <person name="Robertson H.M."/>
            <person name="Feyereisen R."/>
            <person name="Mechler-Hickson A."/>
            <person name="Mathers N."/>
            <person name="Lee C.E."/>
            <person name="Colbourne J.K."/>
            <person name="Biales A."/>
            <person name="Johnston J.S."/>
            <person name="Wellborn G.A."/>
            <person name="Rosendale A.J."/>
            <person name="Cridge A.G."/>
            <person name="Munoz-Torres M.C."/>
            <person name="Bain P.A."/>
            <person name="Manny A.R."/>
            <person name="Major K.M."/>
            <person name="Lambert F.N."/>
            <person name="Vulpe C.D."/>
            <person name="Tuck P."/>
            <person name="Blalock B.J."/>
            <person name="Lin Y.-Y."/>
            <person name="Smith M.E."/>
            <person name="Ochoa-Acuna H."/>
            <person name="Chen M.-J.M."/>
            <person name="Childers C.P."/>
            <person name="Qu J."/>
            <person name="Dugan S."/>
            <person name="Lee S.L."/>
            <person name="Chao H."/>
            <person name="Dinh H."/>
            <person name="Han Y."/>
            <person name="Doddapaneni H."/>
            <person name="Worley K.C."/>
            <person name="Muzny D.M."/>
            <person name="Gibbs R.A."/>
            <person name="Richards S."/>
        </authorList>
    </citation>
    <scope>NUCLEOTIDE SEQUENCE</scope>
    <source>
        <strain evidence="3">HAZT.00-mixed</strain>
        <tissue evidence="3">Whole organism</tissue>
    </source>
</reference>
<keyword evidence="2" id="KW-0812">Transmembrane</keyword>
<dbReference type="GO" id="GO:0031012">
    <property type="term" value="C:extracellular matrix"/>
    <property type="evidence" value="ECO:0007669"/>
    <property type="project" value="TreeGrafter"/>
</dbReference>